<accession>A0A0A2G377</accession>
<proteinExistence type="predicted"/>
<name>A0A0A2G377_9PORP</name>
<reference evidence="1 2" key="1">
    <citation type="submission" date="2014-08" db="EMBL/GenBank/DDBJ databases">
        <title>Porphyromonas gingivicanis strain:COT-022_OH1391 Genome sequencing.</title>
        <authorList>
            <person name="Wallis C."/>
            <person name="Deusch O."/>
            <person name="O'Flynn C."/>
            <person name="Davis I."/>
            <person name="Jospin G."/>
            <person name="Darling A.E."/>
            <person name="Coil D.A."/>
            <person name="Alexiev A."/>
            <person name="Horsfall A."/>
            <person name="Kirkwood N."/>
            <person name="Harris S."/>
            <person name="Eisen J.A."/>
        </authorList>
    </citation>
    <scope>NUCLEOTIDE SEQUENCE [LARGE SCALE GENOMIC DNA]</scope>
    <source>
        <strain evidence="2">COT-022 OH1391</strain>
    </source>
</reference>
<evidence type="ECO:0000313" key="2">
    <source>
        <dbReference type="Proteomes" id="UP000030134"/>
    </source>
</evidence>
<organism evidence="1 2">
    <name type="scientific">Porphyromonas gingivicanis</name>
    <dbReference type="NCBI Taxonomy" id="266762"/>
    <lineage>
        <taxon>Bacteria</taxon>
        <taxon>Pseudomonadati</taxon>
        <taxon>Bacteroidota</taxon>
        <taxon>Bacteroidia</taxon>
        <taxon>Bacteroidales</taxon>
        <taxon>Porphyromonadaceae</taxon>
        <taxon>Porphyromonas</taxon>
    </lineage>
</organism>
<gene>
    <name evidence="1" type="ORF">HQ36_05640</name>
</gene>
<dbReference type="Proteomes" id="UP000030134">
    <property type="component" value="Unassembled WGS sequence"/>
</dbReference>
<comment type="caution">
    <text evidence="1">The sequence shown here is derived from an EMBL/GenBank/DDBJ whole genome shotgun (WGS) entry which is preliminary data.</text>
</comment>
<dbReference type="AlphaFoldDB" id="A0A0A2G377"/>
<protein>
    <submittedName>
        <fullName evidence="1">Uncharacterized protein</fullName>
    </submittedName>
</protein>
<sequence>MKKLSRRILCIAPALIEGEAIASSLPLGYYALRSPIILLNFEATSNANHSTPFIVTPHN</sequence>
<evidence type="ECO:0000313" key="1">
    <source>
        <dbReference type="EMBL" id="KGN97748.1"/>
    </source>
</evidence>
<dbReference type="STRING" id="266762.HQ36_05640"/>
<dbReference type="RefSeq" id="WP_036884270.1">
    <property type="nucleotide sequence ID" value="NZ_JQZW01000009.1"/>
</dbReference>
<dbReference type="EMBL" id="JQZW01000009">
    <property type="protein sequence ID" value="KGN97748.1"/>
    <property type="molecule type" value="Genomic_DNA"/>
</dbReference>
<keyword evidence="2" id="KW-1185">Reference proteome</keyword>